<dbReference type="EMBL" id="CP020772">
    <property type="protein sequence ID" value="ARI75725.1"/>
    <property type="molecule type" value="Genomic_DNA"/>
</dbReference>
<dbReference type="Proteomes" id="UP000192527">
    <property type="component" value="Chromosome"/>
</dbReference>
<dbReference type="KEGG" id="hmn:HM131_02275"/>
<protein>
    <submittedName>
        <fullName evidence="1">Uncharacterized protein</fullName>
    </submittedName>
</protein>
<name>A0A1W5ZR08_9BACI</name>
<reference evidence="1 2" key="1">
    <citation type="submission" date="2017-04" db="EMBL/GenBank/DDBJ databases">
        <title>The whole genome sequencing and assembly of Halobacillus mangrovi strain.</title>
        <authorList>
            <person name="Lee S.-J."/>
            <person name="Park M.-K."/>
            <person name="Kim J.-Y."/>
            <person name="Lee Y.-J."/>
            <person name="Yi H."/>
            <person name="Bahn Y.-S."/>
            <person name="Kim J.F."/>
            <person name="Lee D.-W."/>
        </authorList>
    </citation>
    <scope>NUCLEOTIDE SEQUENCE [LARGE SCALE GENOMIC DNA]</scope>
    <source>
        <strain evidence="1 2">KTB 131</strain>
    </source>
</reference>
<accession>A0A1W5ZR08</accession>
<organism evidence="1 2">
    <name type="scientific">Halobacillus mangrovi</name>
    <dbReference type="NCBI Taxonomy" id="402384"/>
    <lineage>
        <taxon>Bacteria</taxon>
        <taxon>Bacillati</taxon>
        <taxon>Bacillota</taxon>
        <taxon>Bacilli</taxon>
        <taxon>Bacillales</taxon>
        <taxon>Bacillaceae</taxon>
        <taxon>Halobacillus</taxon>
    </lineage>
</organism>
<gene>
    <name evidence="1" type="ORF">HM131_02275</name>
</gene>
<keyword evidence="2" id="KW-1185">Reference proteome</keyword>
<evidence type="ECO:0000313" key="1">
    <source>
        <dbReference type="EMBL" id="ARI75725.1"/>
    </source>
</evidence>
<proteinExistence type="predicted"/>
<dbReference type="AlphaFoldDB" id="A0A1W5ZR08"/>
<sequence length="84" mass="9628">MTPFPWKYGEPPQAFCLPGSPPCTLFPQESRHLLSILPQEKDETNQEWPIIFQKSLFIVSTFLLPKQFQHGVKEDMQLPVGTAD</sequence>
<evidence type="ECO:0000313" key="2">
    <source>
        <dbReference type="Proteomes" id="UP000192527"/>
    </source>
</evidence>